<organism evidence="2 3">
    <name type="scientific">Takifugu bimaculatus</name>
    <dbReference type="NCBI Taxonomy" id="433685"/>
    <lineage>
        <taxon>Eukaryota</taxon>
        <taxon>Metazoa</taxon>
        <taxon>Chordata</taxon>
        <taxon>Craniata</taxon>
        <taxon>Vertebrata</taxon>
        <taxon>Euteleostomi</taxon>
        <taxon>Actinopterygii</taxon>
        <taxon>Neopterygii</taxon>
        <taxon>Teleostei</taxon>
        <taxon>Neoteleostei</taxon>
        <taxon>Acanthomorphata</taxon>
        <taxon>Eupercaria</taxon>
        <taxon>Tetraodontiformes</taxon>
        <taxon>Tetradontoidea</taxon>
        <taxon>Tetraodontidae</taxon>
        <taxon>Takifugu</taxon>
    </lineage>
</organism>
<dbReference type="EMBL" id="SWLE01000013">
    <property type="protein sequence ID" value="TNM92864.1"/>
    <property type="molecule type" value="Genomic_DNA"/>
</dbReference>
<name>A0A4Z2BKM3_9TELE</name>
<sequence>MFPLQRCRGRVNQPGFHLLSMILLRRAPASCSASKYLKKERERSQSRAEPHVLDSRHQEHTQTLIPSILFATEFLHFNYLAAVGIQGFSLQMPPSPIGATFSAKSTKKRFFLRVPL</sequence>
<evidence type="ECO:0000256" key="1">
    <source>
        <dbReference type="SAM" id="MobiDB-lite"/>
    </source>
</evidence>
<keyword evidence="3" id="KW-1185">Reference proteome</keyword>
<evidence type="ECO:0000313" key="2">
    <source>
        <dbReference type="EMBL" id="TNM92864.1"/>
    </source>
</evidence>
<protein>
    <submittedName>
        <fullName evidence="2">Uncharacterized protein</fullName>
    </submittedName>
</protein>
<feature type="compositionally biased region" description="Basic and acidic residues" evidence="1">
    <location>
        <begin position="37"/>
        <end position="58"/>
    </location>
</feature>
<feature type="region of interest" description="Disordered" evidence="1">
    <location>
        <begin position="35"/>
        <end position="58"/>
    </location>
</feature>
<evidence type="ECO:0000313" key="3">
    <source>
        <dbReference type="Proteomes" id="UP000516260"/>
    </source>
</evidence>
<accession>A0A4Z2BKM3</accession>
<gene>
    <name evidence="2" type="ORF">fugu_018266</name>
</gene>
<dbReference type="Proteomes" id="UP000516260">
    <property type="component" value="Chromosome 20"/>
</dbReference>
<proteinExistence type="predicted"/>
<comment type="caution">
    <text evidence="2">The sequence shown here is derived from an EMBL/GenBank/DDBJ whole genome shotgun (WGS) entry which is preliminary data.</text>
</comment>
<dbReference type="AlphaFoldDB" id="A0A4Z2BKM3"/>
<reference evidence="2 3" key="1">
    <citation type="submission" date="2019-04" db="EMBL/GenBank/DDBJ databases">
        <title>The sequence and de novo assembly of Takifugu bimaculatus genome using PacBio and Hi-C technologies.</title>
        <authorList>
            <person name="Xu P."/>
            <person name="Liu B."/>
            <person name="Zhou Z."/>
        </authorList>
    </citation>
    <scope>NUCLEOTIDE SEQUENCE [LARGE SCALE GENOMIC DNA]</scope>
    <source>
        <strain evidence="2">TB-2018</strain>
        <tissue evidence="2">Muscle</tissue>
    </source>
</reference>